<dbReference type="EMBL" id="CP047289">
    <property type="protein sequence ID" value="QUS36736.1"/>
    <property type="molecule type" value="Genomic_DNA"/>
</dbReference>
<keyword evidence="4" id="KW-1185">Reference proteome</keyword>
<evidence type="ECO:0000313" key="4">
    <source>
        <dbReference type="Proteomes" id="UP000679284"/>
    </source>
</evidence>
<gene>
    <name evidence="3" type="ORF">GR316_10970</name>
</gene>
<feature type="domain" description="DUF1468" evidence="2">
    <location>
        <begin position="17"/>
        <end position="163"/>
    </location>
</feature>
<evidence type="ECO:0000259" key="2">
    <source>
        <dbReference type="Pfam" id="PF07331"/>
    </source>
</evidence>
<dbReference type="Proteomes" id="UP000679284">
    <property type="component" value="Chromosome"/>
</dbReference>
<accession>A0A8J8MU20</accession>
<dbReference type="InterPro" id="IPR009936">
    <property type="entry name" value="DUF1468"/>
</dbReference>
<feature type="transmembrane region" description="Helical" evidence="1">
    <location>
        <begin position="48"/>
        <end position="70"/>
    </location>
</feature>
<keyword evidence="1" id="KW-0812">Transmembrane</keyword>
<dbReference type="RefSeq" id="WP_211783956.1">
    <property type="nucleotide sequence ID" value="NZ_CP047289.1"/>
</dbReference>
<dbReference type="KEGG" id="fap:GR316_10970"/>
<dbReference type="AlphaFoldDB" id="A0A8J8MU20"/>
<feature type="transmembrane region" description="Helical" evidence="1">
    <location>
        <begin position="138"/>
        <end position="158"/>
    </location>
</feature>
<protein>
    <recommendedName>
        <fullName evidence="2">DUF1468 domain-containing protein</fullName>
    </recommendedName>
</protein>
<evidence type="ECO:0000313" key="3">
    <source>
        <dbReference type="EMBL" id="QUS36736.1"/>
    </source>
</evidence>
<feature type="transmembrane region" description="Helical" evidence="1">
    <location>
        <begin position="109"/>
        <end position="126"/>
    </location>
</feature>
<dbReference type="Pfam" id="PF07331">
    <property type="entry name" value="TctB"/>
    <property type="match status" value="1"/>
</dbReference>
<reference evidence="3" key="1">
    <citation type="submission" date="2020-01" db="EMBL/GenBank/DDBJ databases">
        <authorList>
            <person name="Yang Y."/>
            <person name="Kwon Y.M."/>
        </authorList>
    </citation>
    <scope>NUCLEOTIDE SEQUENCE</scope>
    <source>
        <strain evidence="3">PG104</strain>
    </source>
</reference>
<feature type="transmembrane region" description="Helical" evidence="1">
    <location>
        <begin position="82"/>
        <end position="103"/>
    </location>
</feature>
<evidence type="ECO:0000256" key="1">
    <source>
        <dbReference type="SAM" id="Phobius"/>
    </source>
</evidence>
<keyword evidence="1" id="KW-0472">Membrane</keyword>
<organism evidence="3 4">
    <name type="scientific">Falsirhodobacter algicola</name>
    <dbReference type="NCBI Taxonomy" id="2692330"/>
    <lineage>
        <taxon>Bacteria</taxon>
        <taxon>Pseudomonadati</taxon>
        <taxon>Pseudomonadota</taxon>
        <taxon>Alphaproteobacteria</taxon>
        <taxon>Rhodobacterales</taxon>
        <taxon>Paracoccaceae</taxon>
        <taxon>Falsirhodobacter</taxon>
    </lineage>
</organism>
<proteinExistence type="predicted"/>
<sequence>MDDPNTGALQLARAAFFAGIAIVGLAMLEHGRASYAGTIMRGDPGPFFLGRLCLIAIGLYGVGLGIVALTGRRGGRGKSAPASRSGLMLAGAMVLTLMVLPGLMQGVGTTWAVAIFAMPWLGVLLARSGVPHRRAAMGAVLFALLIAVTVRTVFIHALNIPLPS</sequence>
<name>A0A8J8MU20_9RHOB</name>
<feature type="transmembrane region" description="Helical" evidence="1">
    <location>
        <begin position="7"/>
        <end position="28"/>
    </location>
</feature>
<keyword evidence="1" id="KW-1133">Transmembrane helix</keyword>